<dbReference type="Proteomes" id="UP000292052">
    <property type="component" value="Unassembled WGS sequence"/>
</dbReference>
<dbReference type="PANTHER" id="PTHR47326">
    <property type="entry name" value="TRANSPOSABLE ELEMENT TC3 TRANSPOSASE-LIKE PROTEIN"/>
    <property type="match status" value="1"/>
</dbReference>
<dbReference type="OrthoDB" id="6767312at2759"/>
<sequence length="116" mass="14016">MPLNPLRSMLDFIQIDVIQMLKWTRLRRVDQRLRENGQIMGIYVNRGRPREVHTPALEEAVFETIENTPGRRIRGLAREFQVDYRTIQQILIDEHYHPYHYIKVQALHPRNYLPRV</sequence>
<dbReference type="EMBL" id="QDEB01031125">
    <property type="protein sequence ID" value="RZC39826.1"/>
    <property type="molecule type" value="Genomic_DNA"/>
</dbReference>
<dbReference type="PANTHER" id="PTHR47326:SF1">
    <property type="entry name" value="HTH PSQ-TYPE DOMAIN-CONTAINING PROTEIN"/>
    <property type="match status" value="1"/>
</dbReference>
<evidence type="ECO:0000313" key="1">
    <source>
        <dbReference type="EMBL" id="RZC39826.1"/>
    </source>
</evidence>
<evidence type="ECO:0008006" key="3">
    <source>
        <dbReference type="Google" id="ProtNLM"/>
    </source>
</evidence>
<organism evidence="1 2">
    <name type="scientific">Asbolus verrucosus</name>
    <name type="common">Desert ironclad beetle</name>
    <dbReference type="NCBI Taxonomy" id="1661398"/>
    <lineage>
        <taxon>Eukaryota</taxon>
        <taxon>Metazoa</taxon>
        <taxon>Ecdysozoa</taxon>
        <taxon>Arthropoda</taxon>
        <taxon>Hexapoda</taxon>
        <taxon>Insecta</taxon>
        <taxon>Pterygota</taxon>
        <taxon>Neoptera</taxon>
        <taxon>Endopterygota</taxon>
        <taxon>Coleoptera</taxon>
        <taxon>Polyphaga</taxon>
        <taxon>Cucujiformia</taxon>
        <taxon>Tenebrionidae</taxon>
        <taxon>Pimeliinae</taxon>
        <taxon>Asbolus</taxon>
    </lineage>
</organism>
<evidence type="ECO:0000313" key="2">
    <source>
        <dbReference type="Proteomes" id="UP000292052"/>
    </source>
</evidence>
<comment type="caution">
    <text evidence="1">The sequence shown here is derived from an EMBL/GenBank/DDBJ whole genome shotgun (WGS) entry which is preliminary data.</text>
</comment>
<name>A0A482W450_ASBVE</name>
<accession>A0A482W450</accession>
<keyword evidence="2" id="KW-1185">Reference proteome</keyword>
<protein>
    <recommendedName>
        <fullName evidence="3">HTH 29 domain containing protein</fullName>
    </recommendedName>
</protein>
<reference evidence="1 2" key="1">
    <citation type="submission" date="2017-03" db="EMBL/GenBank/DDBJ databases">
        <title>Genome of the blue death feigning beetle - Asbolus verrucosus.</title>
        <authorList>
            <person name="Rider S.D."/>
        </authorList>
    </citation>
    <scope>NUCLEOTIDE SEQUENCE [LARGE SCALE GENOMIC DNA]</scope>
    <source>
        <strain evidence="1">Butters</strain>
        <tissue evidence="1">Head and leg muscle</tissue>
    </source>
</reference>
<dbReference type="AlphaFoldDB" id="A0A482W450"/>
<gene>
    <name evidence="1" type="ORF">BDFB_013435</name>
</gene>
<proteinExistence type="predicted"/>